<gene>
    <name evidence="2" type="ORF">ACCQ40_07490</name>
</gene>
<keyword evidence="3" id="KW-1185">Reference proteome</keyword>
<dbReference type="CDD" id="cd21809">
    <property type="entry name" value="ABC-2_lan_permease-like"/>
    <property type="match status" value="1"/>
</dbReference>
<evidence type="ECO:0000313" key="2">
    <source>
        <dbReference type="EMBL" id="MFO3716598.1"/>
    </source>
</evidence>
<keyword evidence="1" id="KW-0812">Transmembrane</keyword>
<organism evidence="2 3">
    <name type="scientific">Anaerococcus cruorum</name>
    <dbReference type="NCBI Taxonomy" id="3115617"/>
    <lineage>
        <taxon>Bacteria</taxon>
        <taxon>Bacillati</taxon>
        <taxon>Bacillota</taxon>
        <taxon>Tissierellia</taxon>
        <taxon>Tissierellales</taxon>
        <taxon>Peptoniphilaceae</taxon>
        <taxon>Anaerococcus</taxon>
    </lineage>
</organism>
<feature type="transmembrane region" description="Helical" evidence="1">
    <location>
        <begin position="94"/>
        <end position="119"/>
    </location>
</feature>
<feature type="transmembrane region" description="Helical" evidence="1">
    <location>
        <begin position="205"/>
        <end position="227"/>
    </location>
</feature>
<comment type="caution">
    <text evidence="2">The sequence shown here is derived from an EMBL/GenBank/DDBJ whole genome shotgun (WGS) entry which is preliminary data.</text>
</comment>
<sequence length="238" mass="27252">MLNIEMKKLKLRRLLLTILIIPLLANIFGVINYKGNIEVLTNEWQSLWTQVSLFYFMFFLIPLIGIVVSSLWSVEHKAGLKLIRTSPKKNINFVVIKAFITFVIVAIAQLYFLGLFIFFGKIACNLPTTNFKLYFYYVGFSIILSVPIIFIMSALSVKIKSLSIVVLISVGISILGFMLCAQNIFPLLNNIIAISNLALKMNNFSYMYIDEVFYILLVGIIEIIVFLKMSRKFLKYEG</sequence>
<evidence type="ECO:0000313" key="3">
    <source>
        <dbReference type="Proteomes" id="UP001638015"/>
    </source>
</evidence>
<name>A0ABW9MXL7_9FIRM</name>
<accession>A0ABW9MXL7</accession>
<dbReference type="Pfam" id="PF12730">
    <property type="entry name" value="ABC2_membrane_4"/>
    <property type="match status" value="1"/>
</dbReference>
<feature type="transmembrane region" description="Helical" evidence="1">
    <location>
        <begin position="53"/>
        <end position="74"/>
    </location>
</feature>
<protein>
    <submittedName>
        <fullName evidence="2">ABC transporter permease</fullName>
    </submittedName>
</protein>
<dbReference type="EMBL" id="JBGMEH010000008">
    <property type="protein sequence ID" value="MFO3716598.1"/>
    <property type="molecule type" value="Genomic_DNA"/>
</dbReference>
<keyword evidence="1" id="KW-0472">Membrane</keyword>
<dbReference type="Proteomes" id="UP001638015">
    <property type="component" value="Unassembled WGS sequence"/>
</dbReference>
<proteinExistence type="predicted"/>
<keyword evidence="1" id="KW-1133">Transmembrane helix</keyword>
<evidence type="ECO:0000256" key="1">
    <source>
        <dbReference type="SAM" id="Phobius"/>
    </source>
</evidence>
<feature type="transmembrane region" description="Helical" evidence="1">
    <location>
        <begin position="134"/>
        <end position="155"/>
    </location>
</feature>
<reference evidence="2 3" key="1">
    <citation type="journal article" date="2025" name="Anaerobe">
        <title>Description of Anaerococcus kampingiae sp. nov., Anaerococcus groningensis sp. nov., Anaerococcus martiniensis sp. nov., and Anaerococcus cruorum sp. nov., isolated from human clinical specimens.</title>
        <authorList>
            <person name="Boiten K.E."/>
            <person name="Meijer J."/>
            <person name="van Wezel E.M."/>
            <person name="Veloo A.C.M."/>
        </authorList>
    </citation>
    <scope>NUCLEOTIDE SEQUENCE [LARGE SCALE GENOMIC DNA]</scope>
    <source>
        <strain evidence="2 3">ENR1039</strain>
    </source>
</reference>
<feature type="transmembrane region" description="Helical" evidence="1">
    <location>
        <begin position="162"/>
        <end position="185"/>
    </location>
</feature>
<dbReference type="RefSeq" id="WP_410024542.1">
    <property type="nucleotide sequence ID" value="NZ_JBGMEH010000008.1"/>
</dbReference>